<protein>
    <submittedName>
        <fullName evidence="1">Uncharacterized protein</fullName>
    </submittedName>
</protein>
<evidence type="ECO:0000313" key="1">
    <source>
        <dbReference type="EMBL" id="QCL09273.1"/>
    </source>
</evidence>
<keyword evidence="1" id="KW-0614">Plasmid</keyword>
<dbReference type="EMBL" id="MK318968">
    <property type="protein sequence ID" value="QCL09273.1"/>
    <property type="molecule type" value="Genomic_DNA"/>
</dbReference>
<dbReference type="AlphaFoldDB" id="A0A7S4ZRD3"/>
<geneLocation type="plasmid" evidence="1">
    <name>pC5.7b</name>
</geneLocation>
<gene>
    <name evidence="1" type="ORF">pC5.7b_406</name>
</gene>
<accession>A0A7S4ZRD3</accession>
<organism evidence="1">
    <name type="scientific">Rhizobium rhizogenes</name>
    <name type="common">Agrobacterium rhizogenes</name>
    <dbReference type="NCBI Taxonomy" id="359"/>
    <lineage>
        <taxon>Bacteria</taxon>
        <taxon>Pseudomonadati</taxon>
        <taxon>Pseudomonadota</taxon>
        <taxon>Alphaproteobacteria</taxon>
        <taxon>Hyphomicrobiales</taxon>
        <taxon>Rhizobiaceae</taxon>
        <taxon>Rhizobium/Agrobacterium group</taxon>
        <taxon>Rhizobium</taxon>
    </lineage>
</organism>
<reference evidence="1" key="1">
    <citation type="submission" date="2018-12" db="EMBL/GenBank/DDBJ databases">
        <title>Three Rhizobium rhizogenes strains isolated from the same crown gall tumor carry diverse plasmids.</title>
        <authorList>
            <person name="Pulawska J."/>
            <person name="Kuzmanovic N."/>
        </authorList>
    </citation>
    <scope>NUCLEOTIDE SEQUENCE</scope>
    <source>
        <strain evidence="1">C5.7</strain>
        <plasmid evidence="1">pC5.7b</plasmid>
    </source>
</reference>
<proteinExistence type="predicted"/>
<name>A0A7S4ZRD3_RHIRH</name>
<sequence length="53" mass="5706">MERHAVRAGVSPVEAAAMSVLVGLSWLVPDATGVQAPRLLRARPSVSLRERLQ</sequence>